<dbReference type="InterPro" id="IPR002563">
    <property type="entry name" value="Flavin_Rdtase-like_dom"/>
</dbReference>
<dbReference type="SMART" id="SM00903">
    <property type="entry name" value="Flavin_Reduct"/>
    <property type="match status" value="1"/>
</dbReference>
<dbReference type="STRING" id="1646377.BS640_00170"/>
<evidence type="ECO:0000313" key="2">
    <source>
        <dbReference type="EMBL" id="ORJ27377.1"/>
    </source>
</evidence>
<dbReference type="Gene3D" id="2.30.110.10">
    <property type="entry name" value="Electron Transport, Fmn-binding Protein, Chain A"/>
    <property type="match status" value="1"/>
</dbReference>
<feature type="domain" description="Flavin reductase like" evidence="1">
    <location>
        <begin position="26"/>
        <end position="178"/>
    </location>
</feature>
<organism evidence="2 3">
    <name type="scientific">Rouxiella badensis</name>
    <dbReference type="NCBI Taxonomy" id="1646377"/>
    <lineage>
        <taxon>Bacteria</taxon>
        <taxon>Pseudomonadati</taxon>
        <taxon>Pseudomonadota</taxon>
        <taxon>Gammaproteobacteria</taxon>
        <taxon>Enterobacterales</taxon>
        <taxon>Yersiniaceae</taxon>
        <taxon>Rouxiella</taxon>
    </lineage>
</organism>
<dbReference type="GO" id="GO:0010181">
    <property type="term" value="F:FMN binding"/>
    <property type="evidence" value="ECO:0007669"/>
    <property type="project" value="InterPro"/>
</dbReference>
<dbReference type="Pfam" id="PF01613">
    <property type="entry name" value="Flavin_Reduct"/>
    <property type="match status" value="1"/>
</dbReference>
<dbReference type="GO" id="GO:0016646">
    <property type="term" value="F:oxidoreductase activity, acting on the CH-NH group of donors, NAD or NADP as acceptor"/>
    <property type="evidence" value="ECO:0007669"/>
    <property type="project" value="UniProtKB-ARBA"/>
</dbReference>
<dbReference type="GeneID" id="93566946"/>
<evidence type="ECO:0000259" key="1">
    <source>
        <dbReference type="SMART" id="SM00903"/>
    </source>
</evidence>
<dbReference type="SUPFAM" id="SSF50475">
    <property type="entry name" value="FMN-binding split barrel"/>
    <property type="match status" value="1"/>
</dbReference>
<gene>
    <name evidence="2" type="ORF">BS640_00170</name>
</gene>
<dbReference type="InterPro" id="IPR012349">
    <property type="entry name" value="Split_barrel_FMN-bd"/>
</dbReference>
<dbReference type="AlphaFoldDB" id="A0A1X0WKS1"/>
<dbReference type="Proteomes" id="UP000192536">
    <property type="component" value="Unassembled WGS sequence"/>
</dbReference>
<dbReference type="PANTHER" id="PTHR43812">
    <property type="entry name" value="BLR2425 PROTEIN"/>
    <property type="match status" value="1"/>
</dbReference>
<comment type="caution">
    <text evidence="2">The sequence shown here is derived from an EMBL/GenBank/DDBJ whole genome shotgun (WGS) entry which is preliminary data.</text>
</comment>
<sequence length="210" mass="23016">MSSDDRYFYEPAKGHGLPHDPLNAIVGPRPIGWIASRNAQGQRNLAPYSFFNCFNYRPPIIGFASSGWKDSVANIVETGEFVWNLTTRSLAVKMNESSASLAHGRDEFEFAGLTPTPGTLVAADRVAESPVNFECKLSQCIQLQSAAGEKIDTWLVMGEVVAVHIARHLLNEDGIYQTALAEPVLRAGGPSAYYGISEDLRFDLTRPDAR</sequence>
<dbReference type="RefSeq" id="WP_017491581.1">
    <property type="nucleotide sequence ID" value="NZ_CAUQAZ010000026.1"/>
</dbReference>
<evidence type="ECO:0000313" key="3">
    <source>
        <dbReference type="Proteomes" id="UP000192536"/>
    </source>
</evidence>
<reference evidence="2 3" key="1">
    <citation type="journal article" date="2017" name="Int. J. Syst. Evol. Microbiol.">
        <title>Rouxiella badensis sp. nov. and Rouxiella silvae sp. nov. isolated from peat bog soil in Germany and emendation of the genus description.</title>
        <authorList>
            <person name="Le Fleche-Mateos A."/>
            <person name="Kugler J.H."/>
            <person name="Hansen S.H."/>
            <person name="Syldatk C."/>
            <person name="Hausmann R."/>
            <person name="Lomprez F."/>
            <person name="Vandenbogaert M."/>
            <person name="Manuguerra J.C."/>
            <person name="Grimont P.A."/>
        </authorList>
    </citation>
    <scope>NUCLEOTIDE SEQUENCE [LARGE SCALE GENOMIC DNA]</scope>
    <source>
        <strain evidence="2 3">DSM 100043</strain>
    </source>
</reference>
<proteinExistence type="predicted"/>
<dbReference type="EMBL" id="MRWE01000001">
    <property type="protein sequence ID" value="ORJ27377.1"/>
    <property type="molecule type" value="Genomic_DNA"/>
</dbReference>
<accession>A0A1X0WKS1</accession>
<protein>
    <submittedName>
        <fullName evidence="2">Asp/Glu/hydantoin racemase</fullName>
    </submittedName>
</protein>
<keyword evidence="3" id="KW-1185">Reference proteome</keyword>
<name>A0A1X0WKS1_9GAMM</name>
<dbReference type="PANTHER" id="PTHR43812:SF2">
    <property type="entry name" value="FLAVIN REDUCTASE LIKE DOMAIN-CONTAINING PROTEIN"/>
    <property type="match status" value="1"/>
</dbReference>